<evidence type="ECO:0000256" key="8">
    <source>
        <dbReference type="SAM" id="MobiDB-lite"/>
    </source>
</evidence>
<dbReference type="PANTHER" id="PTHR45790">
    <property type="entry name" value="SIROHEME SYNTHASE-RELATED"/>
    <property type="match status" value="1"/>
</dbReference>
<feature type="compositionally biased region" description="Basic residues" evidence="8">
    <location>
        <begin position="289"/>
        <end position="300"/>
    </location>
</feature>
<dbReference type="SUPFAM" id="SSF53790">
    <property type="entry name" value="Tetrapyrrole methylase"/>
    <property type="match status" value="1"/>
</dbReference>
<protein>
    <submittedName>
        <fullName evidence="10">Precorrin-4 C11-methylase</fullName>
        <ecNumber evidence="10">2.1.1.133</ecNumber>
    </submittedName>
</protein>
<evidence type="ECO:0000256" key="4">
    <source>
        <dbReference type="ARBA" id="ARBA00022603"/>
    </source>
</evidence>
<dbReference type="CDD" id="cd11641">
    <property type="entry name" value="Precorrin-4_C11-MT"/>
    <property type="match status" value="1"/>
</dbReference>
<dbReference type="PATRIC" id="fig|414004.10.peg.1750"/>
<dbReference type="HOGENOM" id="CLU_011276_7_1_2"/>
<dbReference type="GO" id="GO:0032259">
    <property type="term" value="P:methylation"/>
    <property type="evidence" value="ECO:0007669"/>
    <property type="project" value="UniProtKB-KW"/>
</dbReference>
<dbReference type="InterPro" id="IPR003043">
    <property type="entry name" value="Uropor_MeTrfase_CS"/>
</dbReference>
<dbReference type="InterPro" id="IPR035996">
    <property type="entry name" value="4pyrrol_Methylase_sf"/>
</dbReference>
<dbReference type="Pfam" id="PF00590">
    <property type="entry name" value="TP_methylase"/>
    <property type="match status" value="1"/>
</dbReference>
<dbReference type="GO" id="GO:0009236">
    <property type="term" value="P:cobalamin biosynthetic process"/>
    <property type="evidence" value="ECO:0007669"/>
    <property type="project" value="UniProtKB-UniPathway"/>
</dbReference>
<evidence type="ECO:0000259" key="9">
    <source>
        <dbReference type="Pfam" id="PF00590"/>
    </source>
</evidence>
<reference evidence="10 11" key="1">
    <citation type="journal article" date="2006" name="Proc. Natl. Acad. Sci. U.S.A.">
        <title>Genomic analysis of the uncultivated marine crenarchaeote Cenarchaeum symbiosum.</title>
        <authorList>
            <person name="Hallam S.J."/>
            <person name="Konstantinidis K.T."/>
            <person name="Putnam N."/>
            <person name="Schleper C."/>
            <person name="Watanabe Y."/>
            <person name="Sugahara J."/>
            <person name="Preston C."/>
            <person name="de la Torre J."/>
            <person name="Richardson P.M."/>
            <person name="DeLong E.F."/>
        </authorList>
    </citation>
    <scope>NUCLEOTIDE SEQUENCE [LARGE SCALE GENOMIC DNA]</scope>
    <source>
        <strain evidence="11">A</strain>
    </source>
</reference>
<organism evidence="10 11">
    <name type="scientific">Cenarchaeum symbiosum (strain A)</name>
    <dbReference type="NCBI Taxonomy" id="414004"/>
    <lineage>
        <taxon>Archaea</taxon>
        <taxon>Nitrososphaerota</taxon>
        <taxon>Candidatus Cenarchaeales</taxon>
        <taxon>Candidatus Cenarchaeaceae</taxon>
        <taxon>Candidatus Cenarchaeum</taxon>
    </lineage>
</organism>
<dbReference type="UniPathway" id="UPA00148"/>
<dbReference type="EnsemblBacteria" id="ABK78525">
    <property type="protein sequence ID" value="ABK78525"/>
    <property type="gene ID" value="CENSYa_1916"/>
</dbReference>
<dbReference type="GO" id="GO:0046026">
    <property type="term" value="F:precorrin-4 C11-methyltransferase activity"/>
    <property type="evidence" value="ECO:0007669"/>
    <property type="project" value="UniProtKB-EC"/>
</dbReference>
<evidence type="ECO:0000313" key="11">
    <source>
        <dbReference type="Proteomes" id="UP000000758"/>
    </source>
</evidence>
<comment type="similarity">
    <text evidence="2 7">Belongs to the precorrin methyltransferase family.</text>
</comment>
<evidence type="ECO:0000256" key="7">
    <source>
        <dbReference type="RuleBase" id="RU003960"/>
    </source>
</evidence>
<sequence>MHFVGCGPGDPELITIKARKLIRKADVLVHSGSLIPRPILEMCGGKMHDASGMIREEIFALLRDGALKGKHVVRLHDGDPSVYGAIREQIDALEEEGIGCTVVPGVTSMLAASAALGVQLTLPGVTQTIMITRAGARTGVPAREGMTSLARHGTTIVLYLSVHLLRDTVKKAVAGGYKKSTPAAVVYRASWPDQKIVRGTLGDIADKVREAGITRTAIVMIGDVISPKSYEYSRLYDKSFSHGYRKAKSAKSGPSRAKVRGKGPSKPKGSTGPGARGRGKAPSSAGARSAKRPRARTLVS</sequence>
<feature type="region of interest" description="Disordered" evidence="8">
    <location>
        <begin position="243"/>
        <end position="300"/>
    </location>
</feature>
<evidence type="ECO:0000256" key="5">
    <source>
        <dbReference type="ARBA" id="ARBA00022679"/>
    </source>
</evidence>
<dbReference type="InterPro" id="IPR014777">
    <property type="entry name" value="4pyrrole_Mease_sub1"/>
</dbReference>
<evidence type="ECO:0000256" key="3">
    <source>
        <dbReference type="ARBA" id="ARBA00022573"/>
    </source>
</evidence>
<dbReference type="AlphaFoldDB" id="A0RYV8"/>
<dbReference type="InterPro" id="IPR050161">
    <property type="entry name" value="Siro_Cobalamin_biosynth"/>
</dbReference>
<gene>
    <name evidence="10" type="ordered locus">CENSYa_1916</name>
</gene>
<dbReference type="EMBL" id="DP000238">
    <property type="protein sequence ID" value="ABK78525.1"/>
    <property type="molecule type" value="Genomic_DNA"/>
</dbReference>
<dbReference type="EC" id="2.1.1.133" evidence="10"/>
<evidence type="ECO:0000313" key="10">
    <source>
        <dbReference type="EMBL" id="ABK78525.1"/>
    </source>
</evidence>
<dbReference type="InterPro" id="IPR000878">
    <property type="entry name" value="4pyrrol_Mease"/>
</dbReference>
<proteinExistence type="inferred from homology"/>
<keyword evidence="4 7" id="KW-0489">Methyltransferase</keyword>
<dbReference type="PANTHER" id="PTHR45790:SF4">
    <property type="entry name" value="COBALT-PRECORRIN-4 C(11)-METHYLTRANSFERASE"/>
    <property type="match status" value="1"/>
</dbReference>
<dbReference type="Gene3D" id="3.40.1010.10">
    <property type="entry name" value="Cobalt-precorrin-4 Transmethylase, Domain 1"/>
    <property type="match status" value="1"/>
</dbReference>
<evidence type="ECO:0000256" key="2">
    <source>
        <dbReference type="ARBA" id="ARBA00005879"/>
    </source>
</evidence>
<dbReference type="InterPro" id="IPR014776">
    <property type="entry name" value="4pyrrole_Mease_sub2"/>
</dbReference>
<feature type="domain" description="Tetrapyrrole methylase" evidence="9">
    <location>
        <begin position="2"/>
        <end position="204"/>
    </location>
</feature>
<dbReference type="NCBIfam" id="TIGR01465">
    <property type="entry name" value="cobM_cbiF"/>
    <property type="match status" value="1"/>
</dbReference>
<keyword evidence="11" id="KW-1185">Reference proteome</keyword>
<name>A0RYV8_CENSY</name>
<dbReference type="InterPro" id="IPR006362">
    <property type="entry name" value="Cbl_synth_CobM/CibF"/>
</dbReference>
<dbReference type="Proteomes" id="UP000000758">
    <property type="component" value="Chromosome"/>
</dbReference>
<dbReference type="STRING" id="414004.CENSYa_1916"/>
<comment type="pathway">
    <text evidence="1">Cofactor biosynthesis; adenosylcobalamin biosynthesis.</text>
</comment>
<evidence type="ECO:0000256" key="1">
    <source>
        <dbReference type="ARBA" id="ARBA00004953"/>
    </source>
</evidence>
<keyword evidence="5 7" id="KW-0808">Transferase</keyword>
<dbReference type="Gene3D" id="3.30.950.10">
    <property type="entry name" value="Methyltransferase, Cobalt-precorrin-4 Transmethylase, Domain 2"/>
    <property type="match status" value="1"/>
</dbReference>
<dbReference type="PROSITE" id="PS00840">
    <property type="entry name" value="SUMT_2"/>
    <property type="match status" value="1"/>
</dbReference>
<dbReference type="KEGG" id="csy:CENSYa_1916"/>
<evidence type="ECO:0000256" key="6">
    <source>
        <dbReference type="ARBA" id="ARBA00022691"/>
    </source>
</evidence>
<accession>A0RYV8</accession>
<keyword evidence="6" id="KW-0949">S-adenosyl-L-methionine</keyword>
<keyword evidence="3" id="KW-0169">Cobalamin biosynthesis</keyword>